<dbReference type="GO" id="GO:0005886">
    <property type="term" value="C:plasma membrane"/>
    <property type="evidence" value="ECO:0007669"/>
    <property type="project" value="TreeGrafter"/>
</dbReference>
<sequence length="360" mass="41786">METNRLYNKVFRKVYFQYFSTMLLLLLFLVIIVDIILIYSGISGRGSPHEIQWITYLQDNLLIINIVTLFLIWSITTFLFFLRCIFYIKEFTDAVQVISINTKEKIELSKGIKPLEIQLNIICQNLENQKKLLKNSEESRRDLITHLAHDLKTPLTSIIGYLTIIKAKPTLDKTSKKKYVDIVLNKANKLNGMINELFEMTRFDHYQITLSKQPINLSVMVHQLFYEFKPVLKEGQSFSLDIQKDLVIVSDLTLMERILDNIVKNAINYGLPNSNISFHLEKNRENKIILAISNTCLPINHEQLQHVFEPFYRIDASRSSHDGGTGLGLYITKNFVEKLGGSITFQYEDNRANVQILFPQ</sequence>
<gene>
    <name evidence="10" type="ORF">DAT561_p1120</name>
</gene>
<evidence type="ECO:0000259" key="9">
    <source>
        <dbReference type="PROSITE" id="PS50109"/>
    </source>
</evidence>
<proteinExistence type="predicted"/>
<dbReference type="PRINTS" id="PR00344">
    <property type="entry name" value="BCTRLSENSOR"/>
</dbReference>
<dbReference type="GeneID" id="39499567"/>
<comment type="catalytic activity">
    <reaction evidence="1">
        <text>ATP + protein L-histidine = ADP + protein N-phospho-L-histidine.</text>
        <dbReference type="EC" id="2.7.13.3"/>
    </reaction>
</comment>
<dbReference type="AlphaFoldDB" id="A0A2Z5Y4V1"/>
<keyword evidence="6 10" id="KW-0418">Kinase</keyword>
<keyword evidence="7" id="KW-0902">Two-component regulatory system</keyword>
<dbReference type="InterPro" id="IPR036890">
    <property type="entry name" value="HATPase_C_sf"/>
</dbReference>
<feature type="transmembrane region" description="Helical" evidence="8">
    <location>
        <begin position="62"/>
        <end position="82"/>
    </location>
</feature>
<dbReference type="PANTHER" id="PTHR45453:SF1">
    <property type="entry name" value="PHOSPHATE REGULON SENSOR PROTEIN PHOR"/>
    <property type="match status" value="1"/>
</dbReference>
<organism evidence="10 11">
    <name type="scientific">Melissococcus plutonius</name>
    <dbReference type="NCBI Taxonomy" id="33970"/>
    <lineage>
        <taxon>Bacteria</taxon>
        <taxon>Bacillati</taxon>
        <taxon>Bacillota</taxon>
        <taxon>Bacilli</taxon>
        <taxon>Lactobacillales</taxon>
        <taxon>Enterococcaceae</taxon>
        <taxon>Melissococcus</taxon>
    </lineage>
</organism>
<dbReference type="RefSeq" id="WP_014868550.1">
    <property type="nucleotide sequence ID" value="NZ_AP018493.1"/>
</dbReference>
<evidence type="ECO:0000256" key="4">
    <source>
        <dbReference type="ARBA" id="ARBA00022553"/>
    </source>
</evidence>
<dbReference type="InterPro" id="IPR004358">
    <property type="entry name" value="Sig_transdc_His_kin-like_C"/>
</dbReference>
<dbReference type="SMART" id="SM00387">
    <property type="entry name" value="HATPase_c"/>
    <property type="match status" value="1"/>
</dbReference>
<feature type="transmembrane region" description="Helical" evidence="8">
    <location>
        <begin position="21"/>
        <end position="42"/>
    </location>
</feature>
<protein>
    <recommendedName>
        <fullName evidence="3">histidine kinase</fullName>
        <ecNumber evidence="3">2.7.13.3</ecNumber>
    </recommendedName>
</protein>
<comment type="subcellular location">
    <subcellularLocation>
        <location evidence="2">Membrane</location>
    </subcellularLocation>
</comment>
<dbReference type="InterPro" id="IPR003594">
    <property type="entry name" value="HATPase_dom"/>
</dbReference>
<name>A0A2Z5Y4V1_9ENTE</name>
<dbReference type="Pfam" id="PF02518">
    <property type="entry name" value="HATPase_c"/>
    <property type="match status" value="1"/>
</dbReference>
<dbReference type="SUPFAM" id="SSF55874">
    <property type="entry name" value="ATPase domain of HSP90 chaperone/DNA topoisomerase II/histidine kinase"/>
    <property type="match status" value="1"/>
</dbReference>
<keyword evidence="10" id="KW-0614">Plasmid</keyword>
<dbReference type="InterPro" id="IPR003661">
    <property type="entry name" value="HisK_dim/P_dom"/>
</dbReference>
<evidence type="ECO:0000256" key="8">
    <source>
        <dbReference type="SAM" id="Phobius"/>
    </source>
</evidence>
<evidence type="ECO:0000313" key="10">
    <source>
        <dbReference type="EMBL" id="BBC61821.1"/>
    </source>
</evidence>
<evidence type="ECO:0000256" key="5">
    <source>
        <dbReference type="ARBA" id="ARBA00022679"/>
    </source>
</evidence>
<evidence type="ECO:0000256" key="6">
    <source>
        <dbReference type="ARBA" id="ARBA00022777"/>
    </source>
</evidence>
<dbReference type="InterPro" id="IPR005467">
    <property type="entry name" value="His_kinase_dom"/>
</dbReference>
<feature type="domain" description="Histidine kinase" evidence="9">
    <location>
        <begin position="146"/>
        <end position="360"/>
    </location>
</feature>
<dbReference type="PROSITE" id="PS50109">
    <property type="entry name" value="HIS_KIN"/>
    <property type="match status" value="1"/>
</dbReference>
<keyword evidence="8" id="KW-0812">Transmembrane</keyword>
<keyword evidence="8" id="KW-0472">Membrane</keyword>
<dbReference type="GO" id="GO:0016036">
    <property type="term" value="P:cellular response to phosphate starvation"/>
    <property type="evidence" value="ECO:0007669"/>
    <property type="project" value="TreeGrafter"/>
</dbReference>
<dbReference type="GO" id="GO:0000155">
    <property type="term" value="F:phosphorelay sensor kinase activity"/>
    <property type="evidence" value="ECO:0007669"/>
    <property type="project" value="InterPro"/>
</dbReference>
<dbReference type="EMBL" id="AP018493">
    <property type="protein sequence ID" value="BBC61821.1"/>
    <property type="molecule type" value="Genomic_DNA"/>
</dbReference>
<dbReference type="EC" id="2.7.13.3" evidence="3"/>
<dbReference type="Pfam" id="PF00512">
    <property type="entry name" value="HisKA"/>
    <property type="match status" value="1"/>
</dbReference>
<reference evidence="10 11" key="1">
    <citation type="submission" date="2018-01" db="EMBL/GenBank/DDBJ databases">
        <title>Whole genome sequence of Melissococcus plutonius DAT561.</title>
        <authorList>
            <person name="Okumura K."/>
            <person name="Takamatsu D."/>
            <person name="Okura M."/>
        </authorList>
    </citation>
    <scope>NUCLEOTIDE SEQUENCE [LARGE SCALE GENOMIC DNA]</scope>
    <source>
        <strain evidence="10 11">DAT561</strain>
        <plasmid evidence="11">pmp1 dat561 dna</plasmid>
    </source>
</reference>
<evidence type="ECO:0000256" key="7">
    <source>
        <dbReference type="ARBA" id="ARBA00023012"/>
    </source>
</evidence>
<keyword evidence="4" id="KW-0597">Phosphoprotein</keyword>
<dbReference type="GO" id="GO:0004721">
    <property type="term" value="F:phosphoprotein phosphatase activity"/>
    <property type="evidence" value="ECO:0007669"/>
    <property type="project" value="TreeGrafter"/>
</dbReference>
<dbReference type="CDD" id="cd00082">
    <property type="entry name" value="HisKA"/>
    <property type="match status" value="1"/>
</dbReference>
<dbReference type="SMART" id="SM00388">
    <property type="entry name" value="HisKA"/>
    <property type="match status" value="1"/>
</dbReference>
<keyword evidence="8" id="KW-1133">Transmembrane helix</keyword>
<geneLocation type="plasmid" evidence="11">
    <name>pmp1 dat561 dna</name>
</geneLocation>
<dbReference type="PANTHER" id="PTHR45453">
    <property type="entry name" value="PHOSPHATE REGULON SENSOR PROTEIN PHOR"/>
    <property type="match status" value="1"/>
</dbReference>
<evidence type="ECO:0000256" key="1">
    <source>
        <dbReference type="ARBA" id="ARBA00000085"/>
    </source>
</evidence>
<accession>A0A2Z5Y4V1</accession>
<evidence type="ECO:0000256" key="2">
    <source>
        <dbReference type="ARBA" id="ARBA00004370"/>
    </source>
</evidence>
<keyword evidence="5" id="KW-0808">Transferase</keyword>
<evidence type="ECO:0000313" key="11">
    <source>
        <dbReference type="Proteomes" id="UP000269226"/>
    </source>
</evidence>
<dbReference type="InterPro" id="IPR050351">
    <property type="entry name" value="BphY/WalK/GraS-like"/>
</dbReference>
<dbReference type="SUPFAM" id="SSF47384">
    <property type="entry name" value="Homodimeric domain of signal transducing histidine kinase"/>
    <property type="match status" value="1"/>
</dbReference>
<dbReference type="Gene3D" id="3.30.565.10">
    <property type="entry name" value="Histidine kinase-like ATPase, C-terminal domain"/>
    <property type="match status" value="1"/>
</dbReference>
<dbReference type="Proteomes" id="UP000269226">
    <property type="component" value="Plasmid pMP1"/>
</dbReference>
<dbReference type="InterPro" id="IPR036097">
    <property type="entry name" value="HisK_dim/P_sf"/>
</dbReference>
<dbReference type="Gene3D" id="1.10.287.130">
    <property type="match status" value="1"/>
</dbReference>
<evidence type="ECO:0000256" key="3">
    <source>
        <dbReference type="ARBA" id="ARBA00012438"/>
    </source>
</evidence>